<dbReference type="AlphaFoldDB" id="A0AAE4FSD1"/>
<feature type="compositionally biased region" description="Pro residues" evidence="1">
    <location>
        <begin position="122"/>
        <end position="135"/>
    </location>
</feature>
<dbReference type="Proteomes" id="UP001268256">
    <property type="component" value="Unassembled WGS sequence"/>
</dbReference>
<sequence length="135" mass="15367">MKLSELKALVYDQAQARTPKELKAQYPSLKSLDFRRKQAWQTALKFLSTLPPPAEPNLTYEQWLAHPPPEYRELFATLDATSQAFDQHYANAQALNGELIQIADELESLSLELETEAKTWPNQPPRPPKPDPALN</sequence>
<comment type="caution">
    <text evidence="2">The sequence shown here is derived from an EMBL/GenBank/DDBJ whole genome shotgun (WGS) entry which is preliminary data.</text>
</comment>
<keyword evidence="3" id="KW-1185">Reference proteome</keyword>
<dbReference type="EMBL" id="JAVMIP010000004">
    <property type="protein sequence ID" value="MDS3860447.1"/>
    <property type="molecule type" value="Genomic_DNA"/>
</dbReference>
<evidence type="ECO:0000313" key="2">
    <source>
        <dbReference type="EMBL" id="MDS3860447.1"/>
    </source>
</evidence>
<proteinExistence type="predicted"/>
<dbReference type="RefSeq" id="WP_322877722.1">
    <property type="nucleotide sequence ID" value="NZ_JAVMIP010000004.1"/>
</dbReference>
<evidence type="ECO:0000256" key="1">
    <source>
        <dbReference type="SAM" id="MobiDB-lite"/>
    </source>
</evidence>
<evidence type="ECO:0000313" key="3">
    <source>
        <dbReference type="Proteomes" id="UP001268256"/>
    </source>
</evidence>
<organism evidence="2 3">
    <name type="scientific">Pseudocalidococcus azoricus BACA0444</name>
    <dbReference type="NCBI Taxonomy" id="2918990"/>
    <lineage>
        <taxon>Bacteria</taxon>
        <taxon>Bacillati</taxon>
        <taxon>Cyanobacteriota</taxon>
        <taxon>Cyanophyceae</taxon>
        <taxon>Acaryochloridales</taxon>
        <taxon>Thermosynechococcaceae</taxon>
        <taxon>Pseudocalidococcus</taxon>
        <taxon>Pseudocalidococcus azoricus</taxon>
    </lineage>
</organism>
<gene>
    <name evidence="2" type="ORF">RIF25_06450</name>
</gene>
<name>A0AAE4FSD1_9CYAN</name>
<reference evidence="3" key="1">
    <citation type="submission" date="2023-07" db="EMBL/GenBank/DDBJ databases">
        <authorList>
            <person name="Luz R."/>
            <person name="Cordeiro R."/>
            <person name="Fonseca A."/>
            <person name="Goncalves V."/>
        </authorList>
    </citation>
    <scope>NUCLEOTIDE SEQUENCE [LARGE SCALE GENOMIC DNA]</scope>
    <source>
        <strain evidence="3">BACA0444</strain>
    </source>
</reference>
<accession>A0AAE4FSD1</accession>
<protein>
    <submittedName>
        <fullName evidence="2">Uncharacterized protein</fullName>
    </submittedName>
</protein>
<feature type="region of interest" description="Disordered" evidence="1">
    <location>
        <begin position="115"/>
        <end position="135"/>
    </location>
</feature>